<dbReference type="KEGG" id="ahal:FTX54_003015"/>
<reference evidence="1 2" key="1">
    <citation type="submission" date="2024-01" db="EMBL/GenBank/DDBJ databases">
        <title>Complete Genome Sequence of Alkalicoccus halolimnae BZ-SZ-XJ29T, a Moderately Halophilic Bacterium Isolated from a Salt Lake.</title>
        <authorList>
            <person name="Zhao B."/>
        </authorList>
    </citation>
    <scope>NUCLEOTIDE SEQUENCE [LARGE SCALE GENOMIC DNA]</scope>
    <source>
        <strain evidence="1 2">BZ-SZ-XJ29</strain>
    </source>
</reference>
<dbReference type="Proteomes" id="UP000321816">
    <property type="component" value="Chromosome"/>
</dbReference>
<dbReference type="Gene3D" id="3.30.460.10">
    <property type="entry name" value="Beta Polymerase, domain 2"/>
    <property type="match status" value="1"/>
</dbReference>
<dbReference type="PANTHER" id="PTHR34822">
    <property type="entry name" value="GRPB DOMAIN PROTEIN (AFU_ORTHOLOGUE AFUA_1G01530)"/>
    <property type="match status" value="1"/>
</dbReference>
<dbReference type="Pfam" id="PF04229">
    <property type="entry name" value="GrpB"/>
    <property type="match status" value="1"/>
</dbReference>
<dbReference type="EMBL" id="CP144914">
    <property type="protein sequence ID" value="WWD80552.1"/>
    <property type="molecule type" value="Genomic_DNA"/>
</dbReference>
<dbReference type="InterPro" id="IPR007344">
    <property type="entry name" value="GrpB/CoaE"/>
</dbReference>
<dbReference type="SUPFAM" id="SSF81301">
    <property type="entry name" value="Nucleotidyltransferase"/>
    <property type="match status" value="1"/>
</dbReference>
<dbReference type="OrthoDB" id="9799092at2"/>
<sequence length="174" mass="20511">MRRVEVVPYDESWPELYEREAAYLQSILQDCIQEIHHIGSTAVPGFFAKPTIDIMLVAESLHTLDAKEAVMIEAGYKPRGENGIKNRRFYTKDVDGKRKYHLHFFEEGSPHIIRHIALREYLKAHPNARRSYGGLKRSLAWEYPFNMKAYVEGKHEFVRELECRAIRWYNQNSK</sequence>
<evidence type="ECO:0000313" key="2">
    <source>
        <dbReference type="Proteomes" id="UP000321816"/>
    </source>
</evidence>
<keyword evidence="2" id="KW-1185">Reference proteome</keyword>
<dbReference type="RefSeq" id="WP_147804921.1">
    <property type="nucleotide sequence ID" value="NZ_CP144914.1"/>
</dbReference>
<evidence type="ECO:0000313" key="1">
    <source>
        <dbReference type="EMBL" id="WWD80552.1"/>
    </source>
</evidence>
<accession>A0A5C7FCY8</accession>
<dbReference type="AlphaFoldDB" id="A0A5C7FCY8"/>
<name>A0A5C7FCY8_9BACI</name>
<proteinExistence type="predicted"/>
<gene>
    <name evidence="1" type="ORF">FTX54_003015</name>
</gene>
<dbReference type="PANTHER" id="PTHR34822:SF1">
    <property type="entry name" value="GRPB FAMILY PROTEIN"/>
    <property type="match status" value="1"/>
</dbReference>
<organism evidence="1 2">
    <name type="scientific">Alkalicoccus halolimnae</name>
    <dbReference type="NCBI Taxonomy" id="1667239"/>
    <lineage>
        <taxon>Bacteria</taxon>
        <taxon>Bacillati</taxon>
        <taxon>Bacillota</taxon>
        <taxon>Bacilli</taxon>
        <taxon>Bacillales</taxon>
        <taxon>Bacillaceae</taxon>
        <taxon>Alkalicoccus</taxon>
    </lineage>
</organism>
<dbReference type="InterPro" id="IPR043519">
    <property type="entry name" value="NT_sf"/>
</dbReference>
<protein>
    <submittedName>
        <fullName evidence="1">GrpB family protein</fullName>
    </submittedName>
</protein>